<reference evidence="3" key="3">
    <citation type="submission" date="2021-05" db="EMBL/GenBank/DDBJ databases">
        <title>Protein family content uncovers lineage relationships and bacterial pathway maintenance mechanisms in DPANN archaea.</title>
        <authorList>
            <person name="Castelle C.J."/>
            <person name="Meheust R."/>
            <person name="Jaffe A.L."/>
            <person name="Seitz K."/>
            <person name="Gong X."/>
            <person name="Baker B.J."/>
            <person name="Banfield J.F."/>
        </authorList>
    </citation>
    <scope>NUCLEOTIDE SEQUENCE</scope>
    <source>
        <strain evidence="3">RIFCSPLOWO2_01_FULL_43_13</strain>
    </source>
</reference>
<evidence type="ECO:0000313" key="4">
    <source>
        <dbReference type="Proteomes" id="UP000527315"/>
    </source>
</evidence>
<reference evidence="3" key="2">
    <citation type="submission" date="2021-03" db="EMBL/GenBank/DDBJ databases">
        <authorList>
            <person name="Jaffe A."/>
        </authorList>
    </citation>
    <scope>NUCLEOTIDE SEQUENCE</scope>
    <source>
        <strain evidence="3">RIFCSPLOWO2_01_FULL_43_13</strain>
    </source>
</reference>
<comment type="caution">
    <text evidence="1">The sequence shown here is derived from an EMBL/GenBank/DDBJ whole genome shotgun (WGS) entry which is preliminary data.</text>
</comment>
<evidence type="ECO:0000313" key="1">
    <source>
        <dbReference type="EMBL" id="HIH21350.1"/>
    </source>
</evidence>
<evidence type="ECO:0000313" key="3">
    <source>
        <dbReference type="EMBL" id="MBS3058084.1"/>
    </source>
</evidence>
<protein>
    <submittedName>
        <fullName evidence="1">NADP-dependent isocitrate dehydrogenase</fullName>
    </submittedName>
</protein>
<proteinExistence type="predicted"/>
<reference evidence="4 5" key="1">
    <citation type="journal article" date="2020" name="bioRxiv">
        <title>A rank-normalized archaeal taxonomy based on genome phylogeny resolves widespread incomplete and uneven classifications.</title>
        <authorList>
            <person name="Rinke C."/>
            <person name="Chuvochina M."/>
            <person name="Mussig A.J."/>
            <person name="Chaumeil P.-A."/>
            <person name="Waite D.W."/>
            <person name="Whitman W.B."/>
            <person name="Parks D.H."/>
            <person name="Hugenholtz P."/>
        </authorList>
    </citation>
    <scope>NUCLEOTIDE SEQUENCE [LARGE SCALE GENOMIC DNA]</scope>
</reference>
<dbReference type="EMBL" id="JAGVWB010000010">
    <property type="protein sequence ID" value="MBS3058084.1"/>
    <property type="molecule type" value="Genomic_DNA"/>
</dbReference>
<organism evidence="1 5">
    <name type="scientific">Candidatus Iainarchaeum sp</name>
    <dbReference type="NCBI Taxonomy" id="3101447"/>
    <lineage>
        <taxon>Archaea</taxon>
        <taxon>Candidatus Iainarchaeota</taxon>
        <taxon>Candidatus Iainarchaeia</taxon>
        <taxon>Candidatus Iainarchaeales</taxon>
        <taxon>Candidatus Iainarchaeaceae</taxon>
        <taxon>Candidatus Iainarchaeum</taxon>
    </lineage>
</organism>
<sequence>MADAKPLTQGADVFSSFADVLKEMVNAGYGLNDVVSTLKDLGLSEREAKMLVELNVEKQLPLTSGKIESMVRKKIESNVQALRLKLKRHVQSRKRRQKAGLEMVYDALTKVLDSEIPERAGVFEKRYYNYLLLSNQAEIERKELVAFLLELKDLKLSRKARARISTAIDFLQDW</sequence>
<dbReference type="Proteomes" id="UP000680185">
    <property type="component" value="Unassembled WGS sequence"/>
</dbReference>
<evidence type="ECO:0000313" key="2">
    <source>
        <dbReference type="EMBL" id="HIH33007.1"/>
    </source>
</evidence>
<dbReference type="Proteomes" id="UP000590964">
    <property type="component" value="Unassembled WGS sequence"/>
</dbReference>
<dbReference type="Proteomes" id="UP000527315">
    <property type="component" value="Unassembled WGS sequence"/>
</dbReference>
<accession>A0A7J4JWJ1</accession>
<dbReference type="AlphaFoldDB" id="A0A7J4JWJ1"/>
<gene>
    <name evidence="1" type="ORF">HA222_01650</name>
    <name evidence="2" type="ORF">HA227_02015</name>
    <name evidence="3" type="ORF">J4478_01655</name>
</gene>
<evidence type="ECO:0000313" key="5">
    <source>
        <dbReference type="Proteomes" id="UP000590964"/>
    </source>
</evidence>
<name>A0A7J4JWJ1_9ARCH</name>
<dbReference type="EMBL" id="DUFW01000024">
    <property type="protein sequence ID" value="HIH21350.1"/>
    <property type="molecule type" value="Genomic_DNA"/>
</dbReference>
<dbReference type="EMBL" id="DUFJ01000052">
    <property type="protein sequence ID" value="HIH33007.1"/>
    <property type="molecule type" value="Genomic_DNA"/>
</dbReference>